<evidence type="ECO:0000256" key="2">
    <source>
        <dbReference type="ARBA" id="ARBA00023015"/>
    </source>
</evidence>
<evidence type="ECO:0000256" key="1">
    <source>
        <dbReference type="ARBA" id="ARBA00022491"/>
    </source>
</evidence>
<evidence type="ECO:0000313" key="7">
    <source>
        <dbReference type="EMBL" id="MBF9071440.1"/>
    </source>
</evidence>
<evidence type="ECO:0000313" key="8">
    <source>
        <dbReference type="Proteomes" id="UP000657385"/>
    </source>
</evidence>
<dbReference type="GO" id="GO:0003700">
    <property type="term" value="F:DNA-binding transcription factor activity"/>
    <property type="evidence" value="ECO:0007669"/>
    <property type="project" value="TreeGrafter"/>
</dbReference>
<dbReference type="InterPro" id="IPR001647">
    <property type="entry name" value="HTH_TetR"/>
</dbReference>
<proteinExistence type="predicted"/>
<dbReference type="InterPro" id="IPR050109">
    <property type="entry name" value="HTH-type_TetR-like_transc_reg"/>
</dbReference>
<dbReference type="PANTHER" id="PTHR30055:SF238">
    <property type="entry name" value="MYCOFACTOCIN BIOSYNTHESIS TRANSCRIPTIONAL REGULATOR MFTR-RELATED"/>
    <property type="match status" value="1"/>
</dbReference>
<keyword evidence="1" id="KW-0678">Repressor</keyword>
<organism evidence="7 8">
    <name type="scientific">Streptacidiphilus fuscans</name>
    <dbReference type="NCBI Taxonomy" id="2789292"/>
    <lineage>
        <taxon>Bacteria</taxon>
        <taxon>Bacillati</taxon>
        <taxon>Actinomycetota</taxon>
        <taxon>Actinomycetes</taxon>
        <taxon>Kitasatosporales</taxon>
        <taxon>Streptomycetaceae</taxon>
        <taxon>Streptacidiphilus</taxon>
    </lineage>
</organism>
<feature type="domain" description="HTH tetR-type" evidence="6">
    <location>
        <begin position="9"/>
        <end position="69"/>
    </location>
</feature>
<dbReference type="GO" id="GO:0000976">
    <property type="term" value="F:transcription cis-regulatory region binding"/>
    <property type="evidence" value="ECO:0007669"/>
    <property type="project" value="TreeGrafter"/>
</dbReference>
<gene>
    <name evidence="7" type="ORF">I2501_25795</name>
</gene>
<protein>
    <submittedName>
        <fullName evidence="7">TetR family transcriptional regulator</fullName>
    </submittedName>
</protein>
<keyword evidence="3 5" id="KW-0238">DNA-binding</keyword>
<dbReference type="PROSITE" id="PS50977">
    <property type="entry name" value="HTH_TETR_2"/>
    <property type="match status" value="1"/>
</dbReference>
<evidence type="ECO:0000256" key="3">
    <source>
        <dbReference type="ARBA" id="ARBA00023125"/>
    </source>
</evidence>
<reference evidence="7" key="1">
    <citation type="submission" date="2020-11" db="EMBL/GenBank/DDBJ databases">
        <title>Isolation and identification of active actinomycetes.</title>
        <authorList>
            <person name="Yu B."/>
        </authorList>
    </citation>
    <scope>NUCLEOTIDE SEQUENCE</scope>
    <source>
        <strain evidence="7">NEAU-YB345</strain>
    </source>
</reference>
<dbReference type="RefSeq" id="WP_196196623.1">
    <property type="nucleotide sequence ID" value="NZ_JADPRT010000012.1"/>
</dbReference>
<comment type="caution">
    <text evidence="7">The sequence shown here is derived from an EMBL/GenBank/DDBJ whole genome shotgun (WGS) entry which is preliminary data.</text>
</comment>
<dbReference type="InterPro" id="IPR009057">
    <property type="entry name" value="Homeodomain-like_sf"/>
</dbReference>
<dbReference type="InterPro" id="IPR039538">
    <property type="entry name" value="BetI_C"/>
</dbReference>
<dbReference type="PANTHER" id="PTHR30055">
    <property type="entry name" value="HTH-TYPE TRANSCRIPTIONAL REGULATOR RUTR"/>
    <property type="match status" value="1"/>
</dbReference>
<keyword evidence="4" id="KW-0804">Transcription</keyword>
<feature type="DNA-binding region" description="H-T-H motif" evidence="5">
    <location>
        <begin position="32"/>
        <end position="51"/>
    </location>
</feature>
<dbReference type="Pfam" id="PF13977">
    <property type="entry name" value="TetR_C_6"/>
    <property type="match status" value="1"/>
</dbReference>
<accession>A0A931B581</accession>
<sequence>MAGQPRTDEDRRRAILDATWQLIAERGFHAVRISDIAKVCGTSTGTVHYYFPGKTDVLTEALKFCVEQAFVRQSQELRGIDNAHERLLKLIDMQLPRVGQVRDEWSIWLQYWAEAVVRPEFRPAHNEFYARWHDTVVRIVRRGQRQGVFRVDVSPEELALHLTALTDGAAIQVLTGRPGMTVSVMRELLIGFVQRELLVDGESASRARGTSLEPA</sequence>
<evidence type="ECO:0000256" key="4">
    <source>
        <dbReference type="ARBA" id="ARBA00023163"/>
    </source>
</evidence>
<evidence type="ECO:0000256" key="5">
    <source>
        <dbReference type="PROSITE-ProRule" id="PRU00335"/>
    </source>
</evidence>
<dbReference type="Pfam" id="PF00440">
    <property type="entry name" value="TetR_N"/>
    <property type="match status" value="1"/>
</dbReference>
<name>A0A931B581_9ACTN</name>
<dbReference type="EMBL" id="JADPRT010000012">
    <property type="protein sequence ID" value="MBF9071440.1"/>
    <property type="molecule type" value="Genomic_DNA"/>
</dbReference>
<keyword evidence="2" id="KW-0805">Transcription regulation</keyword>
<keyword evidence="8" id="KW-1185">Reference proteome</keyword>
<dbReference type="AlphaFoldDB" id="A0A931B581"/>
<dbReference type="SUPFAM" id="SSF48498">
    <property type="entry name" value="Tetracyclin repressor-like, C-terminal domain"/>
    <property type="match status" value="1"/>
</dbReference>
<dbReference type="Proteomes" id="UP000657385">
    <property type="component" value="Unassembled WGS sequence"/>
</dbReference>
<dbReference type="Gene3D" id="1.10.357.10">
    <property type="entry name" value="Tetracycline Repressor, domain 2"/>
    <property type="match status" value="1"/>
</dbReference>
<dbReference type="PRINTS" id="PR00455">
    <property type="entry name" value="HTHTETR"/>
</dbReference>
<evidence type="ECO:0000259" key="6">
    <source>
        <dbReference type="PROSITE" id="PS50977"/>
    </source>
</evidence>
<dbReference type="InterPro" id="IPR036271">
    <property type="entry name" value="Tet_transcr_reg_TetR-rel_C_sf"/>
</dbReference>
<dbReference type="SUPFAM" id="SSF46689">
    <property type="entry name" value="Homeodomain-like"/>
    <property type="match status" value="1"/>
</dbReference>